<feature type="compositionally biased region" description="Basic and acidic residues" evidence="9">
    <location>
        <begin position="568"/>
        <end position="577"/>
    </location>
</feature>
<feature type="transmembrane region" description="Helical" evidence="10">
    <location>
        <begin position="233"/>
        <end position="253"/>
    </location>
</feature>
<feature type="region of interest" description="Disordered" evidence="9">
    <location>
        <begin position="565"/>
        <end position="595"/>
    </location>
</feature>
<comment type="similarity">
    <text evidence="8">Belongs to the two pore domain potassium channel (TC 1.A.1.8) family.</text>
</comment>
<reference evidence="13 14" key="1">
    <citation type="journal article" date="2021" name="Environ. Microbiol.">
        <title>Gene family expansions and transcriptome signatures uncover fungal adaptations to wood decay.</title>
        <authorList>
            <person name="Hage H."/>
            <person name="Miyauchi S."/>
            <person name="Viragh M."/>
            <person name="Drula E."/>
            <person name="Min B."/>
            <person name="Chaduli D."/>
            <person name="Navarro D."/>
            <person name="Favel A."/>
            <person name="Norest M."/>
            <person name="Lesage-Meessen L."/>
            <person name="Balint B."/>
            <person name="Merenyi Z."/>
            <person name="de Eugenio L."/>
            <person name="Morin E."/>
            <person name="Martinez A.T."/>
            <person name="Baldrian P."/>
            <person name="Stursova M."/>
            <person name="Martinez M.J."/>
            <person name="Novotny C."/>
            <person name="Magnuson J.K."/>
            <person name="Spatafora J.W."/>
            <person name="Maurice S."/>
            <person name="Pangilinan J."/>
            <person name="Andreopoulos W."/>
            <person name="LaButti K."/>
            <person name="Hundley H."/>
            <person name="Na H."/>
            <person name="Kuo A."/>
            <person name="Barry K."/>
            <person name="Lipzen A."/>
            <person name="Henrissat B."/>
            <person name="Riley R."/>
            <person name="Ahrendt S."/>
            <person name="Nagy L.G."/>
            <person name="Grigoriev I.V."/>
            <person name="Martin F."/>
            <person name="Rosso M.N."/>
        </authorList>
    </citation>
    <scope>NUCLEOTIDE SEQUENCE [LARGE SCALE GENOMIC DNA]</scope>
    <source>
        <strain evidence="13 14">CIRM-BRFM 1785</strain>
    </source>
</reference>
<dbReference type="Pfam" id="PF07885">
    <property type="entry name" value="Ion_trans_2"/>
    <property type="match status" value="2"/>
</dbReference>
<evidence type="ECO:0000256" key="4">
    <source>
        <dbReference type="ARBA" id="ARBA00022989"/>
    </source>
</evidence>
<feature type="compositionally biased region" description="Basic and acidic residues" evidence="9">
    <location>
        <begin position="914"/>
        <end position="926"/>
    </location>
</feature>
<evidence type="ECO:0000256" key="1">
    <source>
        <dbReference type="ARBA" id="ARBA00004141"/>
    </source>
</evidence>
<feature type="domain" description="Potassium channel" evidence="12">
    <location>
        <begin position="280"/>
        <end position="352"/>
    </location>
</feature>
<evidence type="ECO:0000313" key="13">
    <source>
        <dbReference type="EMBL" id="KAH9835343.1"/>
    </source>
</evidence>
<feature type="region of interest" description="Disordered" evidence="9">
    <location>
        <begin position="906"/>
        <end position="1006"/>
    </location>
</feature>
<keyword evidence="6 10" id="KW-0472">Membrane</keyword>
<comment type="subcellular location">
    <subcellularLocation>
        <location evidence="1">Membrane</location>
        <topology evidence="1">Multi-pass membrane protein</topology>
    </subcellularLocation>
</comment>
<feature type="transmembrane region" description="Helical" evidence="10">
    <location>
        <begin position="659"/>
        <end position="678"/>
    </location>
</feature>
<dbReference type="InterPro" id="IPR013099">
    <property type="entry name" value="K_chnl_dom"/>
</dbReference>
<feature type="transmembrane region" description="Helical" evidence="10">
    <location>
        <begin position="328"/>
        <end position="349"/>
    </location>
</feature>
<dbReference type="PRINTS" id="PR01333">
    <property type="entry name" value="2POREKCHANEL"/>
</dbReference>
<evidence type="ECO:0000313" key="14">
    <source>
        <dbReference type="Proteomes" id="UP000814176"/>
    </source>
</evidence>
<evidence type="ECO:0000256" key="3">
    <source>
        <dbReference type="ARBA" id="ARBA00022692"/>
    </source>
</evidence>
<dbReference type="PANTHER" id="PTHR11003">
    <property type="entry name" value="POTASSIUM CHANNEL, SUBFAMILY K"/>
    <property type="match status" value="1"/>
</dbReference>
<keyword evidence="4 10" id="KW-1133">Transmembrane helix</keyword>
<evidence type="ECO:0000256" key="6">
    <source>
        <dbReference type="ARBA" id="ARBA00023136"/>
    </source>
</evidence>
<feature type="transmembrane region" description="Helical" evidence="10">
    <location>
        <begin position="632"/>
        <end position="653"/>
    </location>
</feature>
<accession>A0ABQ8KCL9</accession>
<evidence type="ECO:0000256" key="8">
    <source>
        <dbReference type="RuleBase" id="RU003857"/>
    </source>
</evidence>
<sequence>MGFSLLINIALLLTRNSREEAPRDVEKQDLPPARDRRPAEASSDDEASHHTPHSTSSSRPLRNTEDHSNVPSITGSKLDPSRTLTWSSSSDPLKPTLLSRARTLFFPKAKPGETERYVPQYRYSPIISGIIIPFSILLEIPGLTERWYIRTEANQTVDVRKNPPLLDVGLALSMACAVFANICLILRFAEKRIRATTLCCILFLTIHDAINIAVVTAFGVIHRVDDGFTYGQSFWMTLCSTIVSTITNLSLIADYVRTKDFASSGSGLTRKQRSLVILVIILLMYIALGALINSVMISLSYINGLYFTVVSIETIGFGDILPRNTGSRVWVCVYNVFGIVILGIVISLCRDTVLEGLEIGYRKRLREVRARRREARRFRRWQTRWRRAIEWRLRQQGSPVWVLDAQWREEQGVRFVGLGGGMAGAGEESWVIRLLKFPRLRSPPEDPADRETKHVVGHPFGKHMNINALSDEQLHAAALEAGVPLNMFVDFSPAHRVVHGESIGALASDGWPTHVGTPTDAQLGRMASMLTKMALVISGREIHVPGPSVQHREEVINTIVEAQDDEHEAAQEQRETMRANSRRRAKERSGSSPGKYIAAPKWLRQYAADALPTKPYAKFKKEMADEERNANFVKLIIAWTFFFVFWFVGSAVFSATEGWSYGIAMYFCFICFLTTGYGDYAPATPAGRSTFVVWALFGVATMTILVAVIEDACSAKYQSAMHSQVFEIAVRKYRKSTADEAIEVPHAEYQLQRTGADRMRNVNAIRKGEVSVEPEEQSMTTVQAQLEEAHQKAHKELEALPHEIIQQAQTFHDYMQFFAKGGGHDQEDHDARNVPRALRELLDEIVTNEDVDERVKQEILADDDAKHTLFILSIERALKTMIHSADSALQAIADRDTLVAIQTEQRVKAPGGSQEHEAEVAEHIGEDSTAEDSQNSPSSPSSSTHDSTAASRQERQEEPSTTSSPSSTPSDSGPRSSDTSPGGKPMNDNRRSGQRIVAIDFAHASS</sequence>
<feature type="transmembrane region" description="Helical" evidence="10">
    <location>
        <begin position="164"/>
        <end position="186"/>
    </location>
</feature>
<feature type="signal peptide" evidence="11">
    <location>
        <begin position="1"/>
        <end position="19"/>
    </location>
</feature>
<feature type="domain" description="Potassium channel" evidence="12">
    <location>
        <begin position="642"/>
        <end position="712"/>
    </location>
</feature>
<feature type="transmembrane region" description="Helical" evidence="10">
    <location>
        <begin position="690"/>
        <end position="709"/>
    </location>
</feature>
<feature type="compositionally biased region" description="Low complexity" evidence="9">
    <location>
        <begin position="932"/>
        <end position="951"/>
    </location>
</feature>
<evidence type="ECO:0000256" key="10">
    <source>
        <dbReference type="SAM" id="Phobius"/>
    </source>
</evidence>
<feature type="transmembrane region" description="Helical" evidence="10">
    <location>
        <begin position="198"/>
        <end position="221"/>
    </location>
</feature>
<protein>
    <recommendedName>
        <fullName evidence="12">Potassium channel domain-containing protein</fullName>
    </recommendedName>
</protein>
<keyword evidence="2 8" id="KW-0813">Transport</keyword>
<keyword evidence="11" id="KW-0732">Signal</keyword>
<dbReference type="InterPro" id="IPR003280">
    <property type="entry name" value="2pore_dom_K_chnl"/>
</dbReference>
<proteinExistence type="inferred from homology"/>
<dbReference type="GeneID" id="72004857"/>
<evidence type="ECO:0000256" key="11">
    <source>
        <dbReference type="SAM" id="SignalP"/>
    </source>
</evidence>
<name>A0ABQ8KCL9_9APHY</name>
<evidence type="ECO:0000256" key="5">
    <source>
        <dbReference type="ARBA" id="ARBA00023065"/>
    </source>
</evidence>
<feature type="transmembrane region" description="Helical" evidence="10">
    <location>
        <begin position="126"/>
        <end position="144"/>
    </location>
</feature>
<dbReference type="EMBL" id="JADCUA010000013">
    <property type="protein sequence ID" value="KAH9835343.1"/>
    <property type="molecule type" value="Genomic_DNA"/>
</dbReference>
<feature type="chain" id="PRO_5045552290" description="Potassium channel domain-containing protein" evidence="11">
    <location>
        <begin position="20"/>
        <end position="1006"/>
    </location>
</feature>
<dbReference type="PANTHER" id="PTHR11003:SF342">
    <property type="entry name" value="OUTWARD-RECTIFIER POTASSIUM CHANNEL TOK1"/>
    <property type="match status" value="1"/>
</dbReference>
<dbReference type="RefSeq" id="XP_047777776.1">
    <property type="nucleotide sequence ID" value="XM_047924125.1"/>
</dbReference>
<feature type="compositionally biased region" description="Low complexity" evidence="9">
    <location>
        <begin position="959"/>
        <end position="983"/>
    </location>
</feature>
<organism evidence="13 14">
    <name type="scientific">Rhodofomes roseus</name>
    <dbReference type="NCBI Taxonomy" id="34475"/>
    <lineage>
        <taxon>Eukaryota</taxon>
        <taxon>Fungi</taxon>
        <taxon>Dikarya</taxon>
        <taxon>Basidiomycota</taxon>
        <taxon>Agaricomycotina</taxon>
        <taxon>Agaricomycetes</taxon>
        <taxon>Polyporales</taxon>
        <taxon>Rhodofomes</taxon>
    </lineage>
</organism>
<feature type="compositionally biased region" description="Basic and acidic residues" evidence="9">
    <location>
        <begin position="16"/>
        <end position="39"/>
    </location>
</feature>
<evidence type="ECO:0000256" key="7">
    <source>
        <dbReference type="ARBA" id="ARBA00023303"/>
    </source>
</evidence>
<keyword evidence="14" id="KW-1185">Reference proteome</keyword>
<evidence type="ECO:0000256" key="2">
    <source>
        <dbReference type="ARBA" id="ARBA00022448"/>
    </source>
</evidence>
<feature type="transmembrane region" description="Helical" evidence="10">
    <location>
        <begin position="274"/>
        <end position="302"/>
    </location>
</feature>
<evidence type="ECO:0000256" key="9">
    <source>
        <dbReference type="SAM" id="MobiDB-lite"/>
    </source>
</evidence>
<comment type="caution">
    <text evidence="13">The sequence shown here is derived from an EMBL/GenBank/DDBJ whole genome shotgun (WGS) entry which is preliminary data.</text>
</comment>
<feature type="region of interest" description="Disordered" evidence="9">
    <location>
        <begin position="16"/>
        <end position="90"/>
    </location>
</feature>
<keyword evidence="5 8" id="KW-0406">Ion transport</keyword>
<dbReference type="Proteomes" id="UP000814176">
    <property type="component" value="Unassembled WGS sequence"/>
</dbReference>
<keyword evidence="3 8" id="KW-0812">Transmembrane</keyword>
<evidence type="ECO:0000259" key="12">
    <source>
        <dbReference type="Pfam" id="PF07885"/>
    </source>
</evidence>
<dbReference type="Gene3D" id="1.10.287.70">
    <property type="match status" value="2"/>
</dbReference>
<keyword evidence="7 8" id="KW-0407">Ion channel</keyword>
<gene>
    <name evidence="13" type="ORF">C8Q71DRAFT_765318</name>
</gene>
<dbReference type="SUPFAM" id="SSF81324">
    <property type="entry name" value="Voltage-gated potassium channels"/>
    <property type="match status" value="2"/>
</dbReference>